<accession>A0A9D4QQH0</accession>
<sequence length="93" mass="10722">MHINNYRTGFTYPTEIQQYLSEPFQSTSNFSHHIGFPGVIPVTRPGRFTRTRNAGYTTLNTLQDCVPGHARRRPPSSTSLEKLEQKMSEMRYS</sequence>
<gene>
    <name evidence="2" type="ORF">DPMN_113198</name>
</gene>
<evidence type="ECO:0000313" key="3">
    <source>
        <dbReference type="Proteomes" id="UP000828390"/>
    </source>
</evidence>
<dbReference type="EMBL" id="JAIWYP010000004">
    <property type="protein sequence ID" value="KAH3839761.1"/>
    <property type="molecule type" value="Genomic_DNA"/>
</dbReference>
<reference evidence="2" key="1">
    <citation type="journal article" date="2019" name="bioRxiv">
        <title>The Genome of the Zebra Mussel, Dreissena polymorpha: A Resource for Invasive Species Research.</title>
        <authorList>
            <person name="McCartney M.A."/>
            <person name="Auch B."/>
            <person name="Kono T."/>
            <person name="Mallez S."/>
            <person name="Zhang Y."/>
            <person name="Obille A."/>
            <person name="Becker A."/>
            <person name="Abrahante J.E."/>
            <person name="Garbe J."/>
            <person name="Badalamenti J.P."/>
            <person name="Herman A."/>
            <person name="Mangelson H."/>
            <person name="Liachko I."/>
            <person name="Sullivan S."/>
            <person name="Sone E.D."/>
            <person name="Koren S."/>
            <person name="Silverstein K.A.T."/>
            <person name="Beckman K.B."/>
            <person name="Gohl D.M."/>
        </authorList>
    </citation>
    <scope>NUCLEOTIDE SEQUENCE</scope>
    <source>
        <strain evidence="2">Duluth1</strain>
        <tissue evidence="2">Whole animal</tissue>
    </source>
</reference>
<evidence type="ECO:0000256" key="1">
    <source>
        <dbReference type="SAM" id="MobiDB-lite"/>
    </source>
</evidence>
<evidence type="ECO:0000313" key="2">
    <source>
        <dbReference type="EMBL" id="KAH3839761.1"/>
    </source>
</evidence>
<organism evidence="2 3">
    <name type="scientific">Dreissena polymorpha</name>
    <name type="common">Zebra mussel</name>
    <name type="synonym">Mytilus polymorpha</name>
    <dbReference type="NCBI Taxonomy" id="45954"/>
    <lineage>
        <taxon>Eukaryota</taxon>
        <taxon>Metazoa</taxon>
        <taxon>Spiralia</taxon>
        <taxon>Lophotrochozoa</taxon>
        <taxon>Mollusca</taxon>
        <taxon>Bivalvia</taxon>
        <taxon>Autobranchia</taxon>
        <taxon>Heteroconchia</taxon>
        <taxon>Euheterodonta</taxon>
        <taxon>Imparidentia</taxon>
        <taxon>Neoheterodontei</taxon>
        <taxon>Myida</taxon>
        <taxon>Dreissenoidea</taxon>
        <taxon>Dreissenidae</taxon>
        <taxon>Dreissena</taxon>
    </lineage>
</organism>
<reference evidence="2" key="2">
    <citation type="submission" date="2020-11" db="EMBL/GenBank/DDBJ databases">
        <authorList>
            <person name="McCartney M.A."/>
            <person name="Auch B."/>
            <person name="Kono T."/>
            <person name="Mallez S."/>
            <person name="Becker A."/>
            <person name="Gohl D.M."/>
            <person name="Silverstein K.A.T."/>
            <person name="Koren S."/>
            <person name="Bechman K.B."/>
            <person name="Herman A."/>
            <person name="Abrahante J.E."/>
            <person name="Garbe J."/>
        </authorList>
    </citation>
    <scope>NUCLEOTIDE SEQUENCE</scope>
    <source>
        <strain evidence="2">Duluth1</strain>
        <tissue evidence="2">Whole animal</tissue>
    </source>
</reference>
<feature type="compositionally biased region" description="Basic and acidic residues" evidence="1">
    <location>
        <begin position="81"/>
        <end position="93"/>
    </location>
</feature>
<dbReference type="AlphaFoldDB" id="A0A9D4QQH0"/>
<protein>
    <submittedName>
        <fullName evidence="2">Uncharacterized protein</fullName>
    </submittedName>
</protein>
<proteinExistence type="predicted"/>
<feature type="region of interest" description="Disordered" evidence="1">
    <location>
        <begin position="66"/>
        <end position="93"/>
    </location>
</feature>
<keyword evidence="3" id="KW-1185">Reference proteome</keyword>
<name>A0A9D4QQH0_DREPO</name>
<dbReference type="Proteomes" id="UP000828390">
    <property type="component" value="Unassembled WGS sequence"/>
</dbReference>
<comment type="caution">
    <text evidence="2">The sequence shown here is derived from an EMBL/GenBank/DDBJ whole genome shotgun (WGS) entry which is preliminary data.</text>
</comment>